<organism evidence="3">
    <name type="scientific">Cladocopium goreaui</name>
    <dbReference type="NCBI Taxonomy" id="2562237"/>
    <lineage>
        <taxon>Eukaryota</taxon>
        <taxon>Sar</taxon>
        <taxon>Alveolata</taxon>
        <taxon>Dinophyceae</taxon>
        <taxon>Suessiales</taxon>
        <taxon>Symbiodiniaceae</taxon>
        <taxon>Cladocopium</taxon>
    </lineage>
</organism>
<proteinExistence type="predicted"/>
<keyword evidence="2" id="KW-0472">Membrane</keyword>
<keyword evidence="2" id="KW-0812">Transmembrane</keyword>
<reference evidence="4" key="2">
    <citation type="submission" date="2024-04" db="EMBL/GenBank/DDBJ databases">
        <authorList>
            <person name="Chen Y."/>
            <person name="Shah S."/>
            <person name="Dougan E. K."/>
            <person name="Thang M."/>
            <person name="Chan C."/>
        </authorList>
    </citation>
    <scope>NUCLEOTIDE SEQUENCE [LARGE SCALE GENOMIC DNA]</scope>
</reference>
<gene>
    <name evidence="3" type="ORF">C1SCF055_LOCUS18853</name>
</gene>
<evidence type="ECO:0000313" key="6">
    <source>
        <dbReference type="Proteomes" id="UP001152797"/>
    </source>
</evidence>
<name>A0A9P1CHD5_9DINO</name>
<feature type="region of interest" description="Disordered" evidence="1">
    <location>
        <begin position="1"/>
        <end position="48"/>
    </location>
</feature>
<evidence type="ECO:0000313" key="3">
    <source>
        <dbReference type="EMBL" id="CAI3991994.1"/>
    </source>
</evidence>
<accession>A0A9P1CHD5</accession>
<evidence type="ECO:0000256" key="2">
    <source>
        <dbReference type="SAM" id="Phobius"/>
    </source>
</evidence>
<dbReference type="AlphaFoldDB" id="A0A9P1CHD5"/>
<feature type="compositionally biased region" description="Acidic residues" evidence="1">
    <location>
        <begin position="1"/>
        <end position="16"/>
    </location>
</feature>
<evidence type="ECO:0000313" key="5">
    <source>
        <dbReference type="EMBL" id="CAL4779306.1"/>
    </source>
</evidence>
<protein>
    <submittedName>
        <fullName evidence="5">2'-phosphotransferase</fullName>
    </submittedName>
</protein>
<dbReference type="EMBL" id="CAMXCT020001657">
    <property type="protein sequence ID" value="CAL1145369.1"/>
    <property type="molecule type" value="Genomic_DNA"/>
</dbReference>
<keyword evidence="2" id="KW-1133">Transmembrane helix</keyword>
<reference evidence="3" key="1">
    <citation type="submission" date="2022-10" db="EMBL/GenBank/DDBJ databases">
        <authorList>
            <person name="Chen Y."/>
            <person name="Dougan E. K."/>
            <person name="Chan C."/>
            <person name="Rhodes N."/>
            <person name="Thang M."/>
        </authorList>
    </citation>
    <scope>NUCLEOTIDE SEQUENCE</scope>
</reference>
<evidence type="ECO:0000313" key="4">
    <source>
        <dbReference type="EMBL" id="CAL1145369.1"/>
    </source>
</evidence>
<sequence>MDEKDESSEDDAEEDSDGVHDSRPGSASSRQRVAVANEEMSPLEVHFSQMRANPHFRDGRSLDKAIEEIEKVPWSGSSPKDADKPVWLLKAPFPPIEVMKWRCKLRDEATGRPLVDPQTGGELLDAEDRWFTLDNRRLYCLQKVAVSLWPDRAVAEVCCLPSTKVTKMRQLKKFRTLDRGCTILVGNRVGGPMLGRWSWRETAGIQEPTPAESKVQINRRRPRRDYAQEQASALAKQHRRERRDRSQAQSEEENWLISWRGILAFVLVYVLVRCVVRILAVFRANFLQ</sequence>
<dbReference type="Proteomes" id="UP001152797">
    <property type="component" value="Unassembled WGS sequence"/>
</dbReference>
<feature type="transmembrane region" description="Helical" evidence="2">
    <location>
        <begin position="257"/>
        <end position="282"/>
    </location>
</feature>
<dbReference type="EMBL" id="CAMXCT030001657">
    <property type="protein sequence ID" value="CAL4779306.1"/>
    <property type="molecule type" value="Genomic_DNA"/>
</dbReference>
<keyword evidence="6" id="KW-1185">Reference proteome</keyword>
<dbReference type="EMBL" id="CAMXCT010001657">
    <property type="protein sequence ID" value="CAI3991994.1"/>
    <property type="molecule type" value="Genomic_DNA"/>
</dbReference>
<dbReference type="OrthoDB" id="409852at2759"/>
<comment type="caution">
    <text evidence="3">The sequence shown here is derived from an EMBL/GenBank/DDBJ whole genome shotgun (WGS) entry which is preliminary data.</text>
</comment>
<evidence type="ECO:0000256" key="1">
    <source>
        <dbReference type="SAM" id="MobiDB-lite"/>
    </source>
</evidence>